<protein>
    <recommendedName>
        <fullName evidence="4">YtxH domain-containing protein</fullName>
    </recommendedName>
</protein>
<name>A0ABS4CPE2_9ENTE</name>
<dbReference type="RefSeq" id="WP_209559071.1">
    <property type="nucleotide sequence ID" value="NZ_JAEDXU010000014.1"/>
</dbReference>
<feature type="coiled-coil region" evidence="1">
    <location>
        <begin position="30"/>
        <end position="60"/>
    </location>
</feature>
<keyword evidence="1" id="KW-0175">Coiled coil</keyword>
<comment type="caution">
    <text evidence="2">The sequence shown here is derived from an EMBL/GenBank/DDBJ whole genome shotgun (WGS) entry which is preliminary data.</text>
</comment>
<dbReference type="EMBL" id="JAEDXU010000014">
    <property type="protein sequence ID" value="MBP1048305.1"/>
    <property type="molecule type" value="Genomic_DNA"/>
</dbReference>
<proteinExistence type="predicted"/>
<evidence type="ECO:0008006" key="4">
    <source>
        <dbReference type="Google" id="ProtNLM"/>
    </source>
</evidence>
<accession>A0ABS4CPE2</accession>
<evidence type="ECO:0000313" key="3">
    <source>
        <dbReference type="Proteomes" id="UP000673375"/>
    </source>
</evidence>
<reference evidence="2 3" key="1">
    <citation type="submission" date="2020-12" db="EMBL/GenBank/DDBJ databases">
        <title>Vagococcus allomyrinae sp. nov. and Enterococcus lavae sp. nov., isolated from the larvae of Allomyrina dichotoma.</title>
        <authorList>
            <person name="Lee S.D."/>
        </authorList>
    </citation>
    <scope>NUCLEOTIDE SEQUENCE [LARGE SCALE GENOMIC DNA]</scope>
    <source>
        <strain evidence="2 3">BWM-S5</strain>
    </source>
</reference>
<evidence type="ECO:0000256" key="1">
    <source>
        <dbReference type="SAM" id="Coils"/>
    </source>
</evidence>
<keyword evidence="3" id="KW-1185">Reference proteome</keyword>
<dbReference type="Proteomes" id="UP000673375">
    <property type="component" value="Unassembled WGS sequence"/>
</dbReference>
<organism evidence="2 3">
    <name type="scientific">Enterococcus larvae</name>
    <dbReference type="NCBI Taxonomy" id="2794352"/>
    <lineage>
        <taxon>Bacteria</taxon>
        <taxon>Bacillati</taxon>
        <taxon>Bacillota</taxon>
        <taxon>Bacilli</taxon>
        <taxon>Lactobacillales</taxon>
        <taxon>Enterococcaceae</taxon>
        <taxon>Enterococcus</taxon>
    </lineage>
</organism>
<sequence>MKRTKDRFFWGIALVGLICLAGVTHVTRPANWQEEARQEISEAMQEIKEEGKDLKNSLKQSFKSGKHSLKEGLKDIQ</sequence>
<gene>
    <name evidence="2" type="ORF">I6N96_18580</name>
</gene>
<evidence type="ECO:0000313" key="2">
    <source>
        <dbReference type="EMBL" id="MBP1048305.1"/>
    </source>
</evidence>